<dbReference type="Gene3D" id="3.90.1200.10">
    <property type="match status" value="1"/>
</dbReference>
<keyword evidence="8" id="KW-1185">Reference proteome</keyword>
<dbReference type="GO" id="GO:0005524">
    <property type="term" value="F:ATP binding"/>
    <property type="evidence" value="ECO:0007669"/>
    <property type="project" value="UniProtKB-KW"/>
</dbReference>
<dbReference type="Pfam" id="PF01636">
    <property type="entry name" value="APH"/>
    <property type="match status" value="1"/>
</dbReference>
<dbReference type="GO" id="GO:0016301">
    <property type="term" value="F:kinase activity"/>
    <property type="evidence" value="ECO:0007669"/>
    <property type="project" value="UniProtKB-KW"/>
</dbReference>
<keyword evidence="5" id="KW-0067">ATP-binding</keyword>
<keyword evidence="3" id="KW-0547">Nucleotide-binding</keyword>
<dbReference type="Proteomes" id="UP001516023">
    <property type="component" value="Unassembled WGS sequence"/>
</dbReference>
<evidence type="ECO:0000313" key="7">
    <source>
        <dbReference type="EMBL" id="KAL3794284.1"/>
    </source>
</evidence>
<evidence type="ECO:0000256" key="2">
    <source>
        <dbReference type="ARBA" id="ARBA00022679"/>
    </source>
</evidence>
<protein>
    <recommendedName>
        <fullName evidence="6">Aminoglycoside phosphotransferase domain-containing protein</fullName>
    </recommendedName>
</protein>
<dbReference type="PANTHER" id="PTHR34273:SF2">
    <property type="entry name" value="METHYLTHIORIBOSE KINASE"/>
    <property type="match status" value="1"/>
</dbReference>
<evidence type="ECO:0000256" key="4">
    <source>
        <dbReference type="ARBA" id="ARBA00022777"/>
    </source>
</evidence>
<keyword evidence="2" id="KW-0808">Transferase</keyword>
<evidence type="ECO:0000256" key="5">
    <source>
        <dbReference type="ARBA" id="ARBA00022840"/>
    </source>
</evidence>
<dbReference type="PANTHER" id="PTHR34273">
    <property type="entry name" value="METHYLTHIORIBOSE KINASE"/>
    <property type="match status" value="1"/>
</dbReference>
<evidence type="ECO:0000256" key="1">
    <source>
        <dbReference type="ARBA" id="ARBA00010165"/>
    </source>
</evidence>
<comment type="similarity">
    <text evidence="1">Belongs to the methylthioribose kinase family.</text>
</comment>
<organism evidence="7 8">
    <name type="scientific">Cyclotella cryptica</name>
    <dbReference type="NCBI Taxonomy" id="29204"/>
    <lineage>
        <taxon>Eukaryota</taxon>
        <taxon>Sar</taxon>
        <taxon>Stramenopiles</taxon>
        <taxon>Ochrophyta</taxon>
        <taxon>Bacillariophyta</taxon>
        <taxon>Coscinodiscophyceae</taxon>
        <taxon>Thalassiosirophycidae</taxon>
        <taxon>Stephanodiscales</taxon>
        <taxon>Stephanodiscaceae</taxon>
        <taxon>Cyclotella</taxon>
    </lineage>
</organism>
<dbReference type="InterPro" id="IPR011009">
    <property type="entry name" value="Kinase-like_dom_sf"/>
</dbReference>
<comment type="caution">
    <text evidence="7">The sequence shown here is derived from an EMBL/GenBank/DDBJ whole genome shotgun (WGS) entry which is preliminary data.</text>
</comment>
<name>A0ABD3Q2X3_9STRA</name>
<dbReference type="InterPro" id="IPR002575">
    <property type="entry name" value="Aminoglycoside_PTrfase"/>
</dbReference>
<accession>A0ABD3Q2X3</accession>
<dbReference type="EMBL" id="JABMIG020000082">
    <property type="protein sequence ID" value="KAL3794284.1"/>
    <property type="molecule type" value="Genomic_DNA"/>
</dbReference>
<evidence type="ECO:0000256" key="3">
    <source>
        <dbReference type="ARBA" id="ARBA00022741"/>
    </source>
</evidence>
<dbReference type="SUPFAM" id="SSF56112">
    <property type="entry name" value="Protein kinase-like (PK-like)"/>
    <property type="match status" value="1"/>
</dbReference>
<evidence type="ECO:0000259" key="6">
    <source>
        <dbReference type="Pfam" id="PF01636"/>
    </source>
</evidence>
<reference evidence="7 8" key="1">
    <citation type="journal article" date="2020" name="G3 (Bethesda)">
        <title>Improved Reference Genome for Cyclotella cryptica CCMP332, a Model for Cell Wall Morphogenesis, Salinity Adaptation, and Lipid Production in Diatoms (Bacillariophyta).</title>
        <authorList>
            <person name="Roberts W.R."/>
            <person name="Downey K.M."/>
            <person name="Ruck E.C."/>
            <person name="Traller J.C."/>
            <person name="Alverson A.J."/>
        </authorList>
    </citation>
    <scope>NUCLEOTIDE SEQUENCE [LARGE SCALE GENOMIC DNA]</scope>
    <source>
        <strain evidence="7 8">CCMP332</strain>
    </source>
</reference>
<sequence length="405" mass="44182">MAANGDAIILTKDTVASYVSKNASNIHVFPPSATLTAESIQGGNVNFAFCVRSSDGKAVFVKQAPEYVAVFGPDGLPLTSTRIEKEVAILHEWTSILGDEADQYLPKLYYFDSQNKVFVMEFLEDFDLLDHHLITTPSPASELSIATQLGTFMAQTHLATHSSQVSPERAAHLTSEYENRALRDIQLEYVFTKAYKEVSPTTSQGFTVDEAFLAEVNALKARYNGEVGAGNMSLCHGDLHPGSVMVKVCRGEDGEEHAEVRVIDPEFTVYGPPGLDVGSLLSGYILGAVRQSYAVENREERANNGKAICEGAMAAWNSYKSVMTKGGISEELMKEIEIESVGFAVAEVCRTALGFAGIRLWLQFDDPHVKEEAVQTSLSIVQKCMTGRHTDGMKGLFDCLAELSK</sequence>
<keyword evidence="4" id="KW-0418">Kinase</keyword>
<gene>
    <name evidence="7" type="ORF">HJC23_012409</name>
</gene>
<feature type="domain" description="Aminoglycoside phosphotransferase" evidence="6">
    <location>
        <begin position="61"/>
        <end position="283"/>
    </location>
</feature>
<proteinExistence type="inferred from homology"/>
<dbReference type="AlphaFoldDB" id="A0ABD3Q2X3"/>
<evidence type="ECO:0000313" key="8">
    <source>
        <dbReference type="Proteomes" id="UP001516023"/>
    </source>
</evidence>
<dbReference type="Gene3D" id="3.30.200.20">
    <property type="entry name" value="Phosphorylase Kinase, domain 1"/>
    <property type="match status" value="1"/>
</dbReference>